<dbReference type="OrthoDB" id="4080914at2759"/>
<dbReference type="AlphaFoldDB" id="A3LNW1"/>
<reference evidence="1 2" key="1">
    <citation type="journal article" date="2007" name="Nat. Biotechnol.">
        <title>Genome sequence of the lignocellulose-bioconverting and xylose-fermenting yeast Pichia stipitis.</title>
        <authorList>
            <person name="Jeffries T.W."/>
            <person name="Grigoriev I.V."/>
            <person name="Grimwood J."/>
            <person name="Laplaza J.M."/>
            <person name="Aerts A."/>
            <person name="Salamov A."/>
            <person name="Schmutz J."/>
            <person name="Lindquist E."/>
            <person name="Dehal P."/>
            <person name="Shapiro H."/>
            <person name="Jin Y.S."/>
            <person name="Passoth V."/>
            <person name="Richardson P.M."/>
        </authorList>
    </citation>
    <scope>NUCLEOTIDE SEQUENCE [LARGE SCALE GENOMIC DNA]</scope>
    <source>
        <strain evidence="2">ATCC 58785 / CBS 6054 / NBRC 10063 / NRRL Y-11545</strain>
    </source>
</reference>
<accession>A3LNW1</accession>
<dbReference type="GeneID" id="4836814"/>
<dbReference type="Proteomes" id="UP000002258">
    <property type="component" value="Chromosome 2"/>
</dbReference>
<dbReference type="eggNOG" id="ENOG502RITP">
    <property type="taxonomic scope" value="Eukaryota"/>
</dbReference>
<evidence type="ECO:0000313" key="1">
    <source>
        <dbReference type="EMBL" id="ABN64935.1"/>
    </source>
</evidence>
<dbReference type="InParanoid" id="A3LNW1"/>
<dbReference type="KEGG" id="pic:PICST_29730"/>
<dbReference type="HOGENOM" id="CLU_089352_0_0_1"/>
<dbReference type="RefSeq" id="XP_001382964.1">
    <property type="nucleotide sequence ID" value="XM_001382927.1"/>
</dbReference>
<gene>
    <name evidence="1" type="ORF">PICST_29730</name>
</gene>
<sequence>MDKPFDEIQAISTLLHGLTSGLADSAERINNIQTLTEKLVDKEKYEEFIKDTQVDFPDDLNGKPIEEQEELLIRQLEKDRLDMVLELQRHDFIGEKLLELIDQNEDIVETVKEYLQSKDSIRREEEEYAKKRFENYAENILQPTIDQLDTNLFDLYTGMHKVQEHLKEFTEISEETNNTMVSPQYQSDLNMLVSRLNEMVHKFEESAIAK</sequence>
<evidence type="ECO:0000313" key="2">
    <source>
        <dbReference type="Proteomes" id="UP000002258"/>
    </source>
</evidence>
<dbReference type="EMBL" id="CP000496">
    <property type="protein sequence ID" value="ABN64935.1"/>
    <property type="molecule type" value="Genomic_DNA"/>
</dbReference>
<organism evidence="1 2">
    <name type="scientific">Scheffersomyces stipitis (strain ATCC 58785 / CBS 6054 / NBRC 10063 / NRRL Y-11545)</name>
    <name type="common">Yeast</name>
    <name type="synonym">Pichia stipitis</name>
    <dbReference type="NCBI Taxonomy" id="322104"/>
    <lineage>
        <taxon>Eukaryota</taxon>
        <taxon>Fungi</taxon>
        <taxon>Dikarya</taxon>
        <taxon>Ascomycota</taxon>
        <taxon>Saccharomycotina</taxon>
        <taxon>Pichiomycetes</taxon>
        <taxon>Debaryomycetaceae</taxon>
        <taxon>Scheffersomyces</taxon>
    </lineage>
</organism>
<proteinExistence type="predicted"/>
<keyword evidence="2" id="KW-1185">Reference proteome</keyword>
<name>A3LNW1_PICST</name>
<dbReference type="OMA" id="HINNVEM"/>
<protein>
    <submittedName>
        <fullName evidence="1">Uncharacterized protein</fullName>
    </submittedName>
</protein>